<evidence type="ECO:0000256" key="1">
    <source>
        <dbReference type="SAM" id="MobiDB-lite"/>
    </source>
</evidence>
<dbReference type="KEGG" id="pcy:PCYB_006520"/>
<dbReference type="VEuPathDB" id="PlasmoDB:PCYB_006520"/>
<feature type="region of interest" description="Disordered" evidence="1">
    <location>
        <begin position="1"/>
        <end position="25"/>
    </location>
</feature>
<dbReference type="AlphaFoldDB" id="K6UNX9"/>
<name>K6UNX9_PLACD</name>
<gene>
    <name evidence="2" type="ORF">PCYB_006520</name>
</gene>
<dbReference type="RefSeq" id="XP_004228121.1">
    <property type="nucleotide sequence ID" value="XM_004228073.1"/>
</dbReference>
<proteinExistence type="predicted"/>
<feature type="compositionally biased region" description="Basic and acidic residues" evidence="1">
    <location>
        <begin position="1"/>
        <end position="16"/>
    </location>
</feature>
<accession>K6UNX9</accession>
<evidence type="ECO:0000313" key="3">
    <source>
        <dbReference type="Proteomes" id="UP000006319"/>
    </source>
</evidence>
<dbReference type="Proteomes" id="UP000006319">
    <property type="component" value="Unassembled WGS sequence"/>
</dbReference>
<organism evidence="2 3">
    <name type="scientific">Plasmodium cynomolgi (strain B)</name>
    <dbReference type="NCBI Taxonomy" id="1120755"/>
    <lineage>
        <taxon>Eukaryota</taxon>
        <taxon>Sar</taxon>
        <taxon>Alveolata</taxon>
        <taxon>Apicomplexa</taxon>
        <taxon>Aconoidasida</taxon>
        <taxon>Haemosporida</taxon>
        <taxon>Plasmodiidae</taxon>
        <taxon>Plasmodium</taxon>
        <taxon>Plasmodium (Plasmodium)</taxon>
    </lineage>
</organism>
<dbReference type="GeneID" id="14696445"/>
<keyword evidence="3" id="KW-1185">Reference proteome</keyword>
<protein>
    <submittedName>
        <fullName evidence="2">Uncharacterized protein</fullName>
    </submittedName>
</protein>
<evidence type="ECO:0000313" key="2">
    <source>
        <dbReference type="EMBL" id="GAB69903.1"/>
    </source>
</evidence>
<sequence>MNVEENKMVPSVEEKTATNGDMTSGKNISDSLGTIKVAISNTLGFVESEPLIGISDGIGIKNYARNI</sequence>
<dbReference type="EMBL" id="DF158131">
    <property type="protein sequence ID" value="GAB69903.1"/>
    <property type="molecule type" value="Genomic_DNA"/>
</dbReference>
<reference evidence="2 3" key="1">
    <citation type="journal article" date="2012" name="Nat. Genet.">
        <title>Plasmodium cynomolgi genome sequences provide insight into Plasmodium vivax and the monkey malaria clade.</title>
        <authorList>
            <person name="Tachibana S."/>
            <person name="Sullivan S.A."/>
            <person name="Kawai S."/>
            <person name="Nakamura S."/>
            <person name="Kim H.R."/>
            <person name="Goto N."/>
            <person name="Arisue N."/>
            <person name="Palacpac N.M.Q."/>
            <person name="Honma H."/>
            <person name="Yagi M."/>
            <person name="Tougan T."/>
            <person name="Katakai Y."/>
            <person name="Kaneko O."/>
            <person name="Mita T."/>
            <person name="Kita K."/>
            <person name="Yasutomi Y."/>
            <person name="Sutton P.L."/>
            <person name="Shakhbatyan R."/>
            <person name="Horii T."/>
            <person name="Yasunaga T."/>
            <person name="Barnwell J.W."/>
            <person name="Escalante A.A."/>
            <person name="Carlton J.M."/>
            <person name="Tanabe K."/>
        </authorList>
    </citation>
    <scope>NUCLEOTIDE SEQUENCE [LARGE SCALE GENOMIC DNA]</scope>
    <source>
        <strain evidence="2 3">B</strain>
    </source>
</reference>